<sequence>MKNLKPIRKRLGLTQQALGQVIGCTQGNIGYYEHGQAMPTPRARLLIEYANGLGLALTFDHLYGDLPLPEFAGAPANAPAEAPSTVN</sequence>
<accession>A0A2G7TA87</accession>
<dbReference type="Gene3D" id="1.10.260.40">
    <property type="entry name" value="lambda repressor-like DNA-binding domains"/>
    <property type="match status" value="1"/>
</dbReference>
<organism evidence="2">
    <name type="scientific">Chryseobacterium sp. B5</name>
    <dbReference type="NCBI Taxonomy" id="2050562"/>
    <lineage>
        <taxon>Bacteria</taxon>
        <taxon>Pseudomonadati</taxon>
        <taxon>Bacteroidota</taxon>
        <taxon>Flavobacteriia</taxon>
        <taxon>Flavobacteriales</taxon>
        <taxon>Weeksellaceae</taxon>
        <taxon>Chryseobacterium group</taxon>
        <taxon>Chryseobacterium</taxon>
    </lineage>
</organism>
<dbReference type="AlphaFoldDB" id="A0A2G7TA87"/>
<proteinExistence type="predicted"/>
<dbReference type="GO" id="GO:0003677">
    <property type="term" value="F:DNA binding"/>
    <property type="evidence" value="ECO:0007669"/>
    <property type="project" value="InterPro"/>
</dbReference>
<dbReference type="SMART" id="SM00530">
    <property type="entry name" value="HTH_XRE"/>
    <property type="match status" value="1"/>
</dbReference>
<name>A0A2G7TA87_9FLAO</name>
<dbReference type="InterPro" id="IPR001387">
    <property type="entry name" value="Cro/C1-type_HTH"/>
</dbReference>
<dbReference type="InterPro" id="IPR010982">
    <property type="entry name" value="Lambda_DNA-bd_dom_sf"/>
</dbReference>
<dbReference type="SUPFAM" id="SSF47413">
    <property type="entry name" value="lambda repressor-like DNA-binding domains"/>
    <property type="match status" value="1"/>
</dbReference>
<dbReference type="Pfam" id="PF01381">
    <property type="entry name" value="HTH_3"/>
    <property type="match status" value="1"/>
</dbReference>
<comment type="caution">
    <text evidence="2">The sequence shown here is derived from an EMBL/GenBank/DDBJ whole genome shotgun (WGS) entry which is preliminary data.</text>
</comment>
<gene>
    <name evidence="2" type="ORF">CTI11_04865</name>
</gene>
<reference evidence="2" key="1">
    <citation type="submission" date="2017-10" db="EMBL/GenBank/DDBJ databases">
        <title>Chryseobacterium sp. B5 is a hydrocarbonoclastic and plant growth promoting bacterium.</title>
        <authorList>
            <person name="Thijs S."/>
            <person name="Gkorezis P."/>
            <person name="Van Hamme J."/>
        </authorList>
    </citation>
    <scope>NUCLEOTIDE SEQUENCE</scope>
    <source>
        <strain evidence="2">B5</strain>
    </source>
</reference>
<dbReference type="PROSITE" id="PS50943">
    <property type="entry name" value="HTH_CROC1"/>
    <property type="match status" value="1"/>
</dbReference>
<evidence type="ECO:0000313" key="2">
    <source>
        <dbReference type="EMBL" id="PII36831.1"/>
    </source>
</evidence>
<dbReference type="CDD" id="cd00093">
    <property type="entry name" value="HTH_XRE"/>
    <property type="match status" value="1"/>
</dbReference>
<feature type="domain" description="HTH cro/C1-type" evidence="1">
    <location>
        <begin position="4"/>
        <end position="62"/>
    </location>
</feature>
<protein>
    <submittedName>
        <fullName evidence="2">Transcriptional regulator</fullName>
    </submittedName>
</protein>
<dbReference type="EMBL" id="PEKC01000011">
    <property type="protein sequence ID" value="PII36831.1"/>
    <property type="molecule type" value="Genomic_DNA"/>
</dbReference>
<evidence type="ECO:0000259" key="1">
    <source>
        <dbReference type="PROSITE" id="PS50943"/>
    </source>
</evidence>